<feature type="transmembrane region" description="Helical" evidence="1">
    <location>
        <begin position="82"/>
        <end position="112"/>
    </location>
</feature>
<dbReference type="EMBL" id="CAADFA010000317">
    <property type="protein sequence ID" value="VFJ62445.1"/>
    <property type="molecule type" value="Genomic_DNA"/>
</dbReference>
<evidence type="ECO:0000256" key="1">
    <source>
        <dbReference type="SAM" id="Phobius"/>
    </source>
</evidence>
<proteinExistence type="predicted"/>
<sequence>MGYRPNLNVGIDGGGNRGDYAERERSARNITTIVYALQAASLFAGVTFLIAIIVNYVKNEDVQGTWLESHFRWQIRTFWFSLLWHILGVAIMMPFLPFAVMIHAGTVIWVIYRIVKGWTSLSDGKEMYA</sequence>
<dbReference type="AlphaFoldDB" id="A0A450W5J4"/>
<keyword evidence="1" id="KW-1133">Transmembrane helix</keyword>
<reference evidence="4" key="1">
    <citation type="submission" date="2019-02" db="EMBL/GenBank/DDBJ databases">
        <authorList>
            <person name="Gruber-Vodicka R. H."/>
            <person name="Seah K. B. B."/>
        </authorList>
    </citation>
    <scope>NUCLEOTIDE SEQUENCE</scope>
    <source>
        <strain evidence="2">BECK_BZ163</strain>
        <strain evidence="4">BECK_BZ164</strain>
        <strain evidence="3">BECK_BZ165</strain>
    </source>
</reference>
<gene>
    <name evidence="2" type="ORF">BECKFM1743A_GA0114220_102694</name>
    <name evidence="4" type="ORF">BECKFM1743B_GA0114221_102354</name>
    <name evidence="3" type="ORF">BECKFM1743C_GA0114222_103171</name>
</gene>
<dbReference type="EMBL" id="CAADFL010000235">
    <property type="protein sequence ID" value="VFK12327.1"/>
    <property type="molecule type" value="Genomic_DNA"/>
</dbReference>
<feature type="transmembrane region" description="Helical" evidence="1">
    <location>
        <begin position="33"/>
        <end position="57"/>
    </location>
</feature>
<dbReference type="EMBL" id="CAADEZ010000269">
    <property type="protein sequence ID" value="VFJ60694.1"/>
    <property type="molecule type" value="Genomic_DNA"/>
</dbReference>
<protein>
    <submittedName>
        <fullName evidence="4">Uncharacterized membrane protein</fullName>
    </submittedName>
</protein>
<keyword evidence="1" id="KW-0812">Transmembrane</keyword>
<evidence type="ECO:0000313" key="3">
    <source>
        <dbReference type="EMBL" id="VFJ62445.1"/>
    </source>
</evidence>
<accession>A0A450W5J4</accession>
<keyword evidence="1" id="KW-0472">Membrane</keyword>
<evidence type="ECO:0000313" key="4">
    <source>
        <dbReference type="EMBL" id="VFK12327.1"/>
    </source>
</evidence>
<evidence type="ECO:0000313" key="2">
    <source>
        <dbReference type="EMBL" id="VFJ60694.1"/>
    </source>
</evidence>
<organism evidence="4">
    <name type="scientific">Candidatus Kentrum sp. FM</name>
    <dbReference type="NCBI Taxonomy" id="2126340"/>
    <lineage>
        <taxon>Bacteria</taxon>
        <taxon>Pseudomonadati</taxon>
        <taxon>Pseudomonadota</taxon>
        <taxon>Gammaproteobacteria</taxon>
        <taxon>Candidatus Kentrum</taxon>
    </lineage>
</organism>
<name>A0A450W5J4_9GAMM</name>